<evidence type="ECO:0000256" key="1">
    <source>
        <dbReference type="ARBA" id="ARBA00007381"/>
    </source>
</evidence>
<comment type="similarity">
    <text evidence="1 7 8">Belongs to the heat shock protein 70 family.</text>
</comment>
<dbReference type="Gene3D" id="3.30.420.40">
    <property type="match status" value="2"/>
</dbReference>
<dbReference type="GO" id="GO:0051082">
    <property type="term" value="F:unfolded protein binding"/>
    <property type="evidence" value="ECO:0007669"/>
    <property type="project" value="InterPro"/>
</dbReference>
<dbReference type="Proteomes" id="UP000014417">
    <property type="component" value="Unassembled WGS sequence"/>
</dbReference>
<dbReference type="PROSITE" id="PS00297">
    <property type="entry name" value="HSP70_1"/>
    <property type="match status" value="1"/>
</dbReference>
<dbReference type="Gene3D" id="2.60.34.10">
    <property type="entry name" value="Substrate Binding Domain Of DNAk, Chain A, domain 1"/>
    <property type="match status" value="1"/>
</dbReference>
<evidence type="ECO:0000256" key="4">
    <source>
        <dbReference type="ARBA" id="ARBA00022840"/>
    </source>
</evidence>
<dbReference type="GO" id="GO:0140662">
    <property type="term" value="F:ATP-dependent protein folding chaperone"/>
    <property type="evidence" value="ECO:0007669"/>
    <property type="project" value="InterPro"/>
</dbReference>
<dbReference type="Gene3D" id="3.90.640.10">
    <property type="entry name" value="Actin, Chain A, domain 4"/>
    <property type="match status" value="1"/>
</dbReference>
<dbReference type="InterPro" id="IPR012725">
    <property type="entry name" value="Chaperone_DnaK"/>
</dbReference>
<keyword evidence="3 7" id="KW-0547">Nucleotide-binding</keyword>
<dbReference type="Pfam" id="PF00012">
    <property type="entry name" value="HSP70"/>
    <property type="match status" value="1"/>
</dbReference>
<evidence type="ECO:0000256" key="3">
    <source>
        <dbReference type="ARBA" id="ARBA00022741"/>
    </source>
</evidence>
<dbReference type="HOGENOM" id="CLU_005965_2_4_11"/>
<dbReference type="PANTHER" id="PTHR19375">
    <property type="entry name" value="HEAT SHOCK PROTEIN 70KDA"/>
    <property type="match status" value="1"/>
</dbReference>
<feature type="modified residue" description="Phosphothreonine; by autocatalysis" evidence="7">
    <location>
        <position position="176"/>
    </location>
</feature>
<dbReference type="NCBIfam" id="TIGR02350">
    <property type="entry name" value="prok_dnaK"/>
    <property type="match status" value="1"/>
</dbReference>
<dbReference type="FunFam" id="3.30.420.40:FF:000071">
    <property type="entry name" value="Molecular chaperone DnaK"/>
    <property type="match status" value="1"/>
</dbReference>
<evidence type="ECO:0000313" key="11">
    <source>
        <dbReference type="Proteomes" id="UP000014417"/>
    </source>
</evidence>
<dbReference type="RefSeq" id="WP_016455179.1">
    <property type="nucleotide sequence ID" value="NZ_KE150269.1"/>
</dbReference>
<sequence>MARAVGIDLGTTNSVVAVLEGGEPTVIPNAEGARTTPSIVAFTKNADDVLVGEVAKRQAVTNPDRTIRSVKRHMGTDWTVKIDDKEYRPQQISAYVLQKLKRDAEAYLGEPVTNAVITVPAYFGDAERQATKEAGEVAGLAVDRIINEPTAAALAYGLDKGDKEHTVLVFDLGGGTFDVSLLDISDGVFEVRATKGDPKLGGDDWDARIVDFLVKQFKTKHGIDLSKDKMARQRLQDAAERAKIELSQLQETEINLPYITAGADGPLHLEEKLTRTEFQRLTNDLLERTRAPFQSVLSDAGISVSDIDEVILVGGSTRMPAVAELVKELSGGKEPHKGVNPDEVVAMGASLQAGVLKGELKDVLLLDVTPLSLGIETKGGLMTKIIERNTTIPTKRSERFTTAEDNQPSVMIQVYQGEREFARDNKSLGNFELTGIMPAPRGIPQIEVTFDIDANGIVHVYAKDTGTGKEQSMTVTGGTALGKDEIDRMVKEAQANEENDRKRRESVEMRNQADAVALRTEKLLADAGDKLTDEQKAPVTEALTKLQEALKGTDNDEEVKAAMEELDQKAAAMGQAFYEAAQQAEQQNAAGASEASGEGAASDDDVVDAEVVDDENDENK</sequence>
<dbReference type="NCBIfam" id="NF001413">
    <property type="entry name" value="PRK00290.1"/>
    <property type="match status" value="1"/>
</dbReference>
<dbReference type="GO" id="GO:0005524">
    <property type="term" value="F:ATP binding"/>
    <property type="evidence" value="ECO:0007669"/>
    <property type="project" value="UniProtKB-UniRule"/>
</dbReference>
<keyword evidence="5 7" id="KW-0346">Stress response</keyword>
<comment type="caution">
    <text evidence="10">The sequence shown here is derived from an EMBL/GenBank/DDBJ whole genome shotgun (WGS) entry which is preliminary data.</text>
</comment>
<dbReference type="FunFam" id="1.20.1270.10:FF:000001">
    <property type="entry name" value="Molecular chaperone DnaK"/>
    <property type="match status" value="1"/>
</dbReference>
<dbReference type="EMBL" id="AGZR01000004">
    <property type="protein sequence ID" value="EPD33570.1"/>
    <property type="molecule type" value="Genomic_DNA"/>
</dbReference>
<dbReference type="AlphaFoldDB" id="S2W5L8"/>
<organism evidence="10 11">
    <name type="scientific">Propionimicrobium lymphophilum ACS-093-V-SCH5</name>
    <dbReference type="NCBI Taxonomy" id="883161"/>
    <lineage>
        <taxon>Bacteria</taxon>
        <taxon>Bacillati</taxon>
        <taxon>Actinomycetota</taxon>
        <taxon>Actinomycetes</taxon>
        <taxon>Propionibacteriales</taxon>
        <taxon>Propionibacteriaceae</taxon>
        <taxon>Propionimicrobium</taxon>
    </lineage>
</organism>
<dbReference type="InterPro" id="IPR043129">
    <property type="entry name" value="ATPase_NBD"/>
</dbReference>
<feature type="compositionally biased region" description="Low complexity" evidence="9">
    <location>
        <begin position="582"/>
        <end position="600"/>
    </location>
</feature>
<dbReference type="OrthoDB" id="9766019at2"/>
<feature type="compositionally biased region" description="Acidic residues" evidence="9">
    <location>
        <begin position="601"/>
        <end position="620"/>
    </location>
</feature>
<dbReference type="PATRIC" id="fig|883161.3.peg.326"/>
<name>S2W5L8_9ACTN</name>
<reference evidence="10 11" key="1">
    <citation type="submission" date="2013-04" db="EMBL/GenBank/DDBJ databases">
        <title>The Genome Sequence of Propionimicrobium lymphophilum ACS-093-V-SCH5.</title>
        <authorList>
            <consortium name="The Broad Institute Genomics Platform"/>
            <person name="Earl A."/>
            <person name="Ward D."/>
            <person name="Feldgarden M."/>
            <person name="Gevers D."/>
            <person name="Saerens B."/>
            <person name="Vaneechoutte M."/>
            <person name="Walker B."/>
            <person name="Young S."/>
            <person name="Zeng Q."/>
            <person name="Gargeya S."/>
            <person name="Fitzgerald M."/>
            <person name="Haas B."/>
            <person name="Abouelleil A."/>
            <person name="Allen A.W."/>
            <person name="Alvarado L."/>
            <person name="Arachchi H.M."/>
            <person name="Berlin A.M."/>
            <person name="Chapman S.B."/>
            <person name="Gainer-Dewar J."/>
            <person name="Goldberg J."/>
            <person name="Griggs A."/>
            <person name="Gujja S."/>
            <person name="Hansen M."/>
            <person name="Howarth C."/>
            <person name="Imamovic A."/>
            <person name="Ireland A."/>
            <person name="Larimer J."/>
            <person name="McCowan C."/>
            <person name="Murphy C."/>
            <person name="Pearson M."/>
            <person name="Poon T.W."/>
            <person name="Priest M."/>
            <person name="Roberts A."/>
            <person name="Saif S."/>
            <person name="Shea T."/>
            <person name="Sisk P."/>
            <person name="Sykes S."/>
            <person name="Wortman J."/>
            <person name="Nusbaum C."/>
            <person name="Birren B."/>
        </authorList>
    </citation>
    <scope>NUCLEOTIDE SEQUENCE [LARGE SCALE GENOMIC DNA]</scope>
    <source>
        <strain evidence="10 11">ACS-093-V-SCH5</strain>
    </source>
</reference>
<gene>
    <name evidence="7" type="primary">dnaK</name>
    <name evidence="10" type="ORF">HMPREF9306_00324</name>
</gene>
<accession>S2W5L8</accession>
<evidence type="ECO:0000256" key="2">
    <source>
        <dbReference type="ARBA" id="ARBA00022553"/>
    </source>
</evidence>
<dbReference type="PRINTS" id="PR00301">
    <property type="entry name" value="HEATSHOCK70"/>
</dbReference>
<keyword evidence="4 7" id="KW-0067">ATP-binding</keyword>
<evidence type="ECO:0000256" key="9">
    <source>
        <dbReference type="SAM" id="MobiDB-lite"/>
    </source>
</evidence>
<evidence type="ECO:0000256" key="8">
    <source>
        <dbReference type="RuleBase" id="RU003322"/>
    </source>
</evidence>
<dbReference type="InterPro" id="IPR029048">
    <property type="entry name" value="HSP70_C_sf"/>
</dbReference>
<dbReference type="FunFam" id="2.60.34.10:FF:000014">
    <property type="entry name" value="Chaperone protein DnaK HSP70"/>
    <property type="match status" value="1"/>
</dbReference>
<dbReference type="FunFam" id="3.90.640.10:FF:000003">
    <property type="entry name" value="Molecular chaperone DnaK"/>
    <property type="match status" value="1"/>
</dbReference>
<dbReference type="SUPFAM" id="SSF53067">
    <property type="entry name" value="Actin-like ATPase domain"/>
    <property type="match status" value="2"/>
</dbReference>
<feature type="region of interest" description="Disordered" evidence="9">
    <location>
        <begin position="582"/>
        <end position="620"/>
    </location>
</feature>
<keyword evidence="11" id="KW-1185">Reference proteome</keyword>
<evidence type="ECO:0000313" key="10">
    <source>
        <dbReference type="EMBL" id="EPD33570.1"/>
    </source>
</evidence>
<dbReference type="CDD" id="cd10234">
    <property type="entry name" value="ASKHA_NBD_HSP70_DnaK-like"/>
    <property type="match status" value="1"/>
</dbReference>
<comment type="induction">
    <text evidence="7">By stress conditions e.g. heat shock.</text>
</comment>
<evidence type="ECO:0000256" key="6">
    <source>
        <dbReference type="ARBA" id="ARBA00023186"/>
    </source>
</evidence>
<proteinExistence type="evidence at transcript level"/>
<dbReference type="Gene3D" id="1.20.1270.10">
    <property type="match status" value="1"/>
</dbReference>
<dbReference type="PROSITE" id="PS00329">
    <property type="entry name" value="HSP70_2"/>
    <property type="match status" value="1"/>
</dbReference>
<protein>
    <recommendedName>
        <fullName evidence="7">Chaperone protein DnaK</fullName>
    </recommendedName>
    <alternativeName>
        <fullName evidence="7">HSP70</fullName>
    </alternativeName>
    <alternativeName>
        <fullName evidence="7">Heat shock 70 kDa protein</fullName>
    </alternativeName>
    <alternativeName>
        <fullName evidence="7">Heat shock protein 70</fullName>
    </alternativeName>
</protein>
<evidence type="ECO:0000256" key="7">
    <source>
        <dbReference type="HAMAP-Rule" id="MF_00332"/>
    </source>
</evidence>
<comment type="function">
    <text evidence="7">Acts as a chaperone.</text>
</comment>
<dbReference type="InterPro" id="IPR013126">
    <property type="entry name" value="Hsp_70_fam"/>
</dbReference>
<dbReference type="HAMAP" id="MF_00332">
    <property type="entry name" value="DnaK"/>
    <property type="match status" value="1"/>
</dbReference>
<keyword evidence="2 7" id="KW-0597">Phosphoprotein</keyword>
<dbReference type="InterPro" id="IPR018181">
    <property type="entry name" value="Heat_shock_70_CS"/>
</dbReference>
<keyword evidence="6 7" id="KW-0143">Chaperone</keyword>
<dbReference type="InterPro" id="IPR029047">
    <property type="entry name" value="HSP70_peptide-bd_sf"/>
</dbReference>
<dbReference type="SUPFAM" id="SSF100920">
    <property type="entry name" value="Heat shock protein 70kD (HSP70), peptide-binding domain"/>
    <property type="match status" value="1"/>
</dbReference>
<dbReference type="STRING" id="883161.HMPREF9306_00324"/>
<dbReference type="PROSITE" id="PS01036">
    <property type="entry name" value="HSP70_3"/>
    <property type="match status" value="1"/>
</dbReference>
<evidence type="ECO:0000256" key="5">
    <source>
        <dbReference type="ARBA" id="ARBA00023016"/>
    </source>
</evidence>